<protein>
    <recommendedName>
        <fullName evidence="5 13">Malto-oligosyltrehalose trehalohydrolase</fullName>
        <shortName evidence="14">MTHase</shortName>
        <ecNumber evidence="4 13">3.2.1.141</ecNumber>
    </recommendedName>
    <alternativeName>
        <fullName evidence="11 14">4-alpha-D-((1-&gt;4)-alpha-D-glucano)trehalose trehalohydrolase</fullName>
    </alternativeName>
    <alternativeName>
        <fullName evidence="10 14">Maltooligosyl trehalose trehalohydrolase</fullName>
    </alternativeName>
</protein>
<evidence type="ECO:0000256" key="10">
    <source>
        <dbReference type="ARBA" id="ARBA00032057"/>
    </source>
</evidence>
<dbReference type="RefSeq" id="WP_081705045.1">
    <property type="nucleotide sequence ID" value="NZ_CM002177.1"/>
</dbReference>
<evidence type="ECO:0000256" key="3">
    <source>
        <dbReference type="ARBA" id="ARBA00008061"/>
    </source>
</evidence>
<sequence length="603" mass="66813">MHRNCNRFRRPAGATTTGHAGRVHTFEVWAPTPQSVRLRVDGTDHPMRRDDDGWWRAEVDASPGARYGYVLDDDETVLPDPRSPRQPDGVHGLSQLHSLDESAWTDASWTGRQLAGGVVYELHVGTFTDGGTFDAAVDRLDDLVELGVDLVELMPVNAYNGTRGWGYDGVLWYAVHEPYGGPDGLQRFVDAAHARGLGVILDVVYNHLGPSGNYLDRYGPYLSGGQGTWGASVNLDGPDSGEVRRYILDNALRWMRDFHIDGLRLDAVHALVDHTAVHVLEELAVATYRMSAHLGRPLSLIAESDLNDPKTISPRAAGGYGLQAQWDDDIHHAVHAAVSGERQGYYGDFGSLDCLARTLRHGFFHAGTYSSFRGRTHGRPLDVGRIPASALLAYTCTHDQVGNRAIGDRPGHYLDHGQLAVKAALVLTSPFTPMLFMGEEWDASSPFQYFTSHPEPELARATAEGRRREFSEHGWDAEDVPDPQDPETFRRSTLNWAERAEPGHARVLDCYRQLLALRRERAELTDPWLEHLHVDYDEDERWIVMHRGGLHVACNLGPDPVTVPFGGAPLVWWEPVVVNRTGSATLVPGHSFVVLDSAVTPRV</sequence>
<evidence type="ECO:0000256" key="7">
    <source>
        <dbReference type="ARBA" id="ARBA00022801"/>
    </source>
</evidence>
<proteinExistence type="inferred from homology"/>
<comment type="similarity">
    <text evidence="3 14">Belongs to the glycosyl hydrolase 13 family.</text>
</comment>
<evidence type="ECO:0000256" key="8">
    <source>
        <dbReference type="ARBA" id="ARBA00023277"/>
    </source>
</evidence>
<evidence type="ECO:0000256" key="1">
    <source>
        <dbReference type="ARBA" id="ARBA00004496"/>
    </source>
</evidence>
<dbReference type="Pfam" id="PF02922">
    <property type="entry name" value="CBM_48"/>
    <property type="match status" value="1"/>
</dbReference>
<dbReference type="GeneID" id="83621499"/>
<feature type="binding site" evidence="16">
    <location>
        <begin position="264"/>
        <end position="269"/>
    </location>
    <ligand>
        <name>substrate</name>
    </ligand>
</feature>
<dbReference type="Gene3D" id="1.10.10.760">
    <property type="entry name" value="E-set domains of sugar-utilizing enzymes"/>
    <property type="match status" value="1"/>
</dbReference>
<dbReference type="InterPro" id="IPR012768">
    <property type="entry name" value="Trehalose_TreZ"/>
</dbReference>
<dbReference type="AlphaFoldDB" id="A0AA46P1N8"/>
<accession>A0AA46P1N8</accession>
<evidence type="ECO:0000259" key="18">
    <source>
        <dbReference type="SMART" id="SM00642"/>
    </source>
</evidence>
<keyword evidence="8" id="KW-0119">Carbohydrate metabolism</keyword>
<dbReference type="CDD" id="cd11325">
    <property type="entry name" value="AmyAc_GTHase"/>
    <property type="match status" value="1"/>
</dbReference>
<evidence type="ECO:0000256" key="15">
    <source>
        <dbReference type="PIRSR" id="PIRSR006337-1"/>
    </source>
</evidence>
<gene>
    <name evidence="19" type="primary">treZ</name>
    <name evidence="19" type="ORF">OCS65_13740</name>
</gene>
<dbReference type="InterPro" id="IPR014756">
    <property type="entry name" value="Ig_E-set"/>
</dbReference>
<dbReference type="InterPro" id="IPR013783">
    <property type="entry name" value="Ig-like_fold"/>
</dbReference>
<name>A0AA46P1N8_9NOCA</name>
<evidence type="ECO:0000313" key="19">
    <source>
        <dbReference type="EMBL" id="UYF96736.1"/>
    </source>
</evidence>
<keyword evidence="6" id="KW-0963">Cytoplasm</keyword>
<dbReference type="Pfam" id="PF11941">
    <property type="entry name" value="DUF3459"/>
    <property type="match status" value="1"/>
</dbReference>
<comment type="pathway">
    <text evidence="2 14">Glycan biosynthesis; trehalose biosynthesis.</text>
</comment>
<evidence type="ECO:0000256" key="16">
    <source>
        <dbReference type="PIRSR" id="PIRSR006337-2"/>
    </source>
</evidence>
<dbReference type="GO" id="GO:0005992">
    <property type="term" value="P:trehalose biosynthetic process"/>
    <property type="evidence" value="ECO:0007669"/>
    <property type="project" value="UniProtKB-UniRule"/>
</dbReference>
<evidence type="ECO:0000256" key="6">
    <source>
        <dbReference type="ARBA" id="ARBA00022490"/>
    </source>
</evidence>
<dbReference type="NCBIfam" id="TIGR02402">
    <property type="entry name" value="trehalose_TreZ"/>
    <property type="match status" value="1"/>
</dbReference>
<evidence type="ECO:0000256" key="14">
    <source>
        <dbReference type="PIRNR" id="PIRNR006337"/>
    </source>
</evidence>
<dbReference type="InterPro" id="IPR022567">
    <property type="entry name" value="DUF3459"/>
</dbReference>
<dbReference type="InterPro" id="IPR006047">
    <property type="entry name" value="GH13_cat_dom"/>
</dbReference>
<feature type="active site" description="Nucleophile" evidence="15">
    <location>
        <position position="266"/>
    </location>
</feature>
<dbReference type="SUPFAM" id="SSF51445">
    <property type="entry name" value="(Trans)glycosidases"/>
    <property type="match status" value="1"/>
</dbReference>
<evidence type="ECO:0000313" key="20">
    <source>
        <dbReference type="Proteomes" id="UP001163947"/>
    </source>
</evidence>
<organism evidence="19 20">
    <name type="scientific">Rhodococcus aetherivorans</name>
    <dbReference type="NCBI Taxonomy" id="191292"/>
    <lineage>
        <taxon>Bacteria</taxon>
        <taxon>Bacillati</taxon>
        <taxon>Actinomycetota</taxon>
        <taxon>Actinomycetes</taxon>
        <taxon>Mycobacteriales</taxon>
        <taxon>Nocardiaceae</taxon>
        <taxon>Rhodococcus</taxon>
    </lineage>
</organism>
<dbReference type="Gene3D" id="3.20.20.80">
    <property type="entry name" value="Glycosidases"/>
    <property type="match status" value="1"/>
</dbReference>
<dbReference type="SUPFAM" id="SSF81296">
    <property type="entry name" value="E set domains"/>
    <property type="match status" value="1"/>
</dbReference>
<evidence type="ECO:0000256" key="17">
    <source>
        <dbReference type="PIRSR" id="PIRSR006337-3"/>
    </source>
</evidence>
<evidence type="ECO:0000256" key="5">
    <source>
        <dbReference type="ARBA" id="ARBA00015938"/>
    </source>
</evidence>
<dbReference type="EMBL" id="CP106982">
    <property type="protein sequence ID" value="UYF96736.1"/>
    <property type="molecule type" value="Genomic_DNA"/>
</dbReference>
<evidence type="ECO:0000256" key="2">
    <source>
        <dbReference type="ARBA" id="ARBA00005199"/>
    </source>
</evidence>
<dbReference type="PANTHER" id="PTHR43651:SF11">
    <property type="entry name" value="MALTO-OLIGOSYLTREHALOSE TREHALOHYDROLASE"/>
    <property type="match status" value="1"/>
</dbReference>
<dbReference type="CDD" id="cd02853">
    <property type="entry name" value="E_set_MTHase_like_N"/>
    <property type="match status" value="1"/>
</dbReference>
<feature type="domain" description="Glycosyl hydrolase family 13 catalytic" evidence="18">
    <location>
        <begin position="121"/>
        <end position="466"/>
    </location>
</feature>
<dbReference type="SMART" id="SM00642">
    <property type="entry name" value="Aamy"/>
    <property type="match status" value="1"/>
</dbReference>
<dbReference type="Proteomes" id="UP001163947">
    <property type="component" value="Chromosome"/>
</dbReference>
<evidence type="ECO:0000256" key="9">
    <source>
        <dbReference type="ARBA" id="ARBA00023295"/>
    </source>
</evidence>
<reference evidence="19" key="1">
    <citation type="submission" date="2022-09" db="EMBL/GenBank/DDBJ databases">
        <title>The genome sequence of Rhodococcus aetherivorans N1.</title>
        <authorList>
            <person name="Jiang W."/>
        </authorList>
    </citation>
    <scope>NUCLEOTIDE SEQUENCE</scope>
    <source>
        <strain evidence="19">N1</strain>
    </source>
</reference>
<dbReference type="Gene3D" id="2.60.40.10">
    <property type="entry name" value="Immunoglobulins"/>
    <property type="match status" value="1"/>
</dbReference>
<keyword evidence="7 14" id="KW-0378">Hydrolase</keyword>
<dbReference type="EC" id="3.2.1.141" evidence="4 13"/>
<dbReference type="Pfam" id="PF00128">
    <property type="entry name" value="Alpha-amylase"/>
    <property type="match status" value="1"/>
</dbReference>
<dbReference type="PIRSF" id="PIRSF006337">
    <property type="entry name" value="Trehalose_TreZ"/>
    <property type="match status" value="1"/>
</dbReference>
<dbReference type="InterPro" id="IPR044901">
    <property type="entry name" value="Trehalose_TreZ_E-set_sf"/>
</dbReference>
<feature type="binding site" evidence="16">
    <location>
        <begin position="328"/>
        <end position="332"/>
    </location>
    <ligand>
        <name>substrate</name>
    </ligand>
</feature>
<evidence type="ECO:0000256" key="12">
    <source>
        <dbReference type="ARBA" id="ARBA00034013"/>
    </source>
</evidence>
<evidence type="ECO:0000256" key="11">
    <source>
        <dbReference type="ARBA" id="ARBA00033284"/>
    </source>
</evidence>
<dbReference type="GO" id="GO:0005737">
    <property type="term" value="C:cytoplasm"/>
    <property type="evidence" value="ECO:0007669"/>
    <property type="project" value="UniProtKB-SubCell"/>
</dbReference>
<dbReference type="PANTHER" id="PTHR43651">
    <property type="entry name" value="1,4-ALPHA-GLUCAN-BRANCHING ENZYME"/>
    <property type="match status" value="1"/>
</dbReference>
<dbReference type="GO" id="GO:0033942">
    <property type="term" value="F:4-alpha-D-(1-&gt;4)-alpha-D-glucanotrehalose trehalohydrolase activity"/>
    <property type="evidence" value="ECO:0007669"/>
    <property type="project" value="UniProtKB-EC"/>
</dbReference>
<evidence type="ECO:0000256" key="13">
    <source>
        <dbReference type="NCBIfam" id="TIGR02402"/>
    </source>
</evidence>
<feature type="active site" description="Proton donor" evidence="15">
    <location>
        <position position="303"/>
    </location>
</feature>
<dbReference type="InterPro" id="IPR004193">
    <property type="entry name" value="Glyco_hydro_13_N"/>
</dbReference>
<comment type="catalytic activity">
    <reaction evidence="12 14">
        <text>hydrolysis of (1-&gt;4)-alpha-D-glucosidic linkage in 4-alpha-D-[(1-&gt;4)-alpha-D-glucanosyl]n trehalose to yield trehalose and (1-&gt;4)-alpha-D-glucan.</text>
        <dbReference type="EC" id="3.2.1.141"/>
    </reaction>
</comment>
<dbReference type="InterPro" id="IPR017853">
    <property type="entry name" value="GH"/>
</dbReference>
<feature type="binding site" evidence="16">
    <location>
        <begin position="398"/>
        <end position="403"/>
    </location>
    <ligand>
        <name>substrate</name>
    </ligand>
</feature>
<feature type="site" description="Transition state stabilizer" evidence="17">
    <location>
        <position position="399"/>
    </location>
</feature>
<keyword evidence="9 14" id="KW-0326">Glycosidase</keyword>
<evidence type="ECO:0000256" key="4">
    <source>
        <dbReference type="ARBA" id="ARBA00012268"/>
    </source>
</evidence>
<comment type="subcellular location">
    <subcellularLocation>
        <location evidence="1 15">Cytoplasm</location>
    </subcellularLocation>
</comment>